<proteinExistence type="predicted"/>
<gene>
    <name evidence="1" type="ORF">DCBHLPFO_00634</name>
</gene>
<name>A0AA43U2Y2_MYCAR</name>
<reference evidence="1" key="1">
    <citation type="submission" date="2022-11" db="EMBL/GenBank/DDBJ databases">
        <title>Draft genome of Mycoplasma arginini isolated from fly.</title>
        <authorList>
            <person name="Severgnini M."/>
            <person name="Gioia G."/>
            <person name="Cremonesi P."/>
            <person name="Moroni P."/>
            <person name="Addis M.F."/>
            <person name="Castiglioni B."/>
        </authorList>
    </citation>
    <scope>NUCLEOTIDE SEQUENCE</scope>
    <source>
        <strain evidence="1">QMP CG1-1632</strain>
    </source>
</reference>
<evidence type="ECO:0000313" key="1">
    <source>
        <dbReference type="EMBL" id="MDI3349719.1"/>
    </source>
</evidence>
<evidence type="ECO:0000313" key="2">
    <source>
        <dbReference type="Proteomes" id="UP001162175"/>
    </source>
</evidence>
<dbReference type="AlphaFoldDB" id="A0AA43U2Y2"/>
<organism evidence="1 2">
    <name type="scientific">Mycoplasmopsis arginini</name>
    <name type="common">Mycoplasma arginini</name>
    <dbReference type="NCBI Taxonomy" id="2094"/>
    <lineage>
        <taxon>Bacteria</taxon>
        <taxon>Bacillati</taxon>
        <taxon>Mycoplasmatota</taxon>
        <taxon>Mycoplasmoidales</taxon>
        <taxon>Metamycoplasmataceae</taxon>
        <taxon>Mycoplasmopsis</taxon>
    </lineage>
</organism>
<accession>A0AA43U2Y2</accession>
<dbReference type="EMBL" id="JAPFAR010000098">
    <property type="protein sequence ID" value="MDI3349719.1"/>
    <property type="molecule type" value="Genomic_DNA"/>
</dbReference>
<dbReference type="Proteomes" id="UP001162175">
    <property type="component" value="Unassembled WGS sequence"/>
</dbReference>
<sequence>MRKFKFLRGTYEFNGILLSNDMVDSIYGLCEIQIDHEKKCKEKFLLKNPHIDPSDDFGYPITSINIEKIQLPEGELSYIDNDFIDVDVDVEVGVIEHSLFFTPNGTDSNNYETKFDEDVSDYVYCVYDVVVRQNLESGELEIYDVRNLYDYEDEDYNDDDGYCEELIDYDI</sequence>
<comment type="caution">
    <text evidence="1">The sequence shown here is derived from an EMBL/GenBank/DDBJ whole genome shotgun (WGS) entry which is preliminary data.</text>
</comment>
<protein>
    <submittedName>
        <fullName evidence="1">Uncharacterized protein</fullName>
    </submittedName>
</protein>